<keyword evidence="2 5" id="KW-0645">Protease</keyword>
<dbReference type="RefSeq" id="WP_331214344.1">
    <property type="nucleotide sequence ID" value="NZ_JAZGQK010000009.1"/>
</dbReference>
<evidence type="ECO:0000256" key="5">
    <source>
        <dbReference type="PROSITE-ProRule" id="PRU01240"/>
    </source>
</evidence>
<name>A0ABU7RRV5_9ACTN</name>
<protein>
    <submittedName>
        <fullName evidence="9">S8 family serine peptidase</fullName>
    </submittedName>
</protein>
<dbReference type="InterPro" id="IPR015500">
    <property type="entry name" value="Peptidase_S8_subtilisin-rel"/>
</dbReference>
<proteinExistence type="inferred from homology"/>
<feature type="region of interest" description="Disordered" evidence="6">
    <location>
        <begin position="190"/>
        <end position="212"/>
    </location>
</feature>
<evidence type="ECO:0000256" key="2">
    <source>
        <dbReference type="ARBA" id="ARBA00022670"/>
    </source>
</evidence>
<dbReference type="InterPro" id="IPR046450">
    <property type="entry name" value="PA_dom_sf"/>
</dbReference>
<dbReference type="PROSITE" id="PS51892">
    <property type="entry name" value="SUBTILASE"/>
    <property type="match status" value="1"/>
</dbReference>
<evidence type="ECO:0000256" key="1">
    <source>
        <dbReference type="ARBA" id="ARBA00011073"/>
    </source>
</evidence>
<dbReference type="InterPro" id="IPR013783">
    <property type="entry name" value="Ig-like_fold"/>
</dbReference>
<keyword evidence="3 5" id="KW-0378">Hydrolase</keyword>
<dbReference type="InterPro" id="IPR023828">
    <property type="entry name" value="Peptidase_S8_Ser-AS"/>
</dbReference>
<evidence type="ECO:0000313" key="10">
    <source>
        <dbReference type="Proteomes" id="UP001332243"/>
    </source>
</evidence>
<keyword evidence="10" id="KW-1185">Reference proteome</keyword>
<feature type="active site" description="Charge relay system" evidence="5">
    <location>
        <position position="472"/>
    </location>
</feature>
<feature type="region of interest" description="Disordered" evidence="6">
    <location>
        <begin position="296"/>
        <end position="317"/>
    </location>
</feature>
<evidence type="ECO:0000256" key="3">
    <source>
        <dbReference type="ARBA" id="ARBA00022801"/>
    </source>
</evidence>
<dbReference type="EMBL" id="JAZGQK010000009">
    <property type="protein sequence ID" value="MEE6259214.1"/>
    <property type="molecule type" value="Genomic_DNA"/>
</dbReference>
<comment type="similarity">
    <text evidence="1 5">Belongs to the peptidase S8 family.</text>
</comment>
<feature type="region of interest" description="Disordered" evidence="6">
    <location>
        <begin position="27"/>
        <end position="53"/>
    </location>
</feature>
<dbReference type="PANTHER" id="PTHR43806:SF65">
    <property type="entry name" value="SERINE PROTEASE APRX"/>
    <property type="match status" value="1"/>
</dbReference>
<evidence type="ECO:0000259" key="8">
    <source>
        <dbReference type="Pfam" id="PF00082"/>
    </source>
</evidence>
<dbReference type="Proteomes" id="UP001332243">
    <property type="component" value="Unassembled WGS sequence"/>
</dbReference>
<dbReference type="SUPFAM" id="SSF52025">
    <property type="entry name" value="PA domain"/>
    <property type="match status" value="1"/>
</dbReference>
<keyword evidence="7" id="KW-0732">Signal</keyword>
<gene>
    <name evidence="9" type="ORF">V1633_12030</name>
</gene>
<feature type="chain" id="PRO_5047377512" evidence="7">
    <location>
        <begin position="30"/>
        <end position="1271"/>
    </location>
</feature>
<dbReference type="Gene3D" id="3.40.50.200">
    <property type="entry name" value="Peptidase S8/S53 domain"/>
    <property type="match status" value="1"/>
</dbReference>
<evidence type="ECO:0000313" key="9">
    <source>
        <dbReference type="EMBL" id="MEE6259214.1"/>
    </source>
</evidence>
<keyword evidence="4 5" id="KW-0720">Serine protease</keyword>
<reference evidence="9 10" key="1">
    <citation type="submission" date="2024-01" db="EMBL/GenBank/DDBJ databases">
        <title>Genome insights into Plantactinospora sonchi sp. nov.</title>
        <authorList>
            <person name="Wang L."/>
        </authorList>
    </citation>
    <scope>NUCLEOTIDE SEQUENCE [LARGE SCALE GENOMIC DNA]</scope>
    <source>
        <strain evidence="9 10">NEAU-QY2</strain>
    </source>
</reference>
<organism evidence="9 10">
    <name type="scientific">Plantactinospora sonchi</name>
    <dbReference type="NCBI Taxonomy" id="1544735"/>
    <lineage>
        <taxon>Bacteria</taxon>
        <taxon>Bacillati</taxon>
        <taxon>Actinomycetota</taxon>
        <taxon>Actinomycetes</taxon>
        <taxon>Micromonosporales</taxon>
        <taxon>Micromonosporaceae</taxon>
        <taxon>Plantactinospora</taxon>
    </lineage>
</organism>
<feature type="active site" description="Charge relay system" evidence="5">
    <location>
        <position position="297"/>
    </location>
</feature>
<dbReference type="InterPro" id="IPR000209">
    <property type="entry name" value="Peptidase_S8/S53_dom"/>
</dbReference>
<feature type="compositionally biased region" description="Low complexity" evidence="6">
    <location>
        <begin position="299"/>
        <end position="309"/>
    </location>
</feature>
<feature type="domain" description="Peptidase S8/S53" evidence="8">
    <location>
        <begin position="256"/>
        <end position="508"/>
    </location>
</feature>
<feature type="signal peptide" evidence="7">
    <location>
        <begin position="1"/>
        <end position="29"/>
    </location>
</feature>
<dbReference type="PANTHER" id="PTHR43806">
    <property type="entry name" value="PEPTIDASE S8"/>
    <property type="match status" value="1"/>
</dbReference>
<dbReference type="Pfam" id="PF00082">
    <property type="entry name" value="Peptidase_S8"/>
    <property type="match status" value="1"/>
</dbReference>
<dbReference type="InterPro" id="IPR036852">
    <property type="entry name" value="Peptidase_S8/S53_dom_sf"/>
</dbReference>
<comment type="caution">
    <text evidence="9">The sequence shown here is derived from an EMBL/GenBank/DDBJ whole genome shotgun (WGS) entry which is preliminary data.</text>
</comment>
<dbReference type="Gene3D" id="2.60.40.10">
    <property type="entry name" value="Immunoglobulins"/>
    <property type="match status" value="1"/>
</dbReference>
<dbReference type="SUPFAM" id="SSF52743">
    <property type="entry name" value="Subtilisin-like"/>
    <property type="match status" value="1"/>
</dbReference>
<evidence type="ECO:0000256" key="6">
    <source>
        <dbReference type="SAM" id="MobiDB-lite"/>
    </source>
</evidence>
<evidence type="ECO:0000256" key="7">
    <source>
        <dbReference type="SAM" id="SignalP"/>
    </source>
</evidence>
<dbReference type="InterPro" id="IPR017296">
    <property type="entry name" value="Peptidase_S8A_SAM-P45"/>
</dbReference>
<dbReference type="PROSITE" id="PS00138">
    <property type="entry name" value="SUBTILASE_SER"/>
    <property type="match status" value="1"/>
</dbReference>
<dbReference type="PRINTS" id="PR00723">
    <property type="entry name" value="SUBTILISIN"/>
</dbReference>
<dbReference type="InterPro" id="IPR050131">
    <property type="entry name" value="Peptidase_S8_subtilisin-like"/>
</dbReference>
<dbReference type="Gene3D" id="3.50.30.30">
    <property type="match status" value="1"/>
</dbReference>
<accession>A0ABU7RRV5</accession>
<feature type="active site" description="Charge relay system" evidence="5">
    <location>
        <position position="265"/>
    </location>
</feature>
<sequence>MRLSFTRRSAASVGVALVAALATPAAAHGAEPAPPPATPPAVGGGNKAAGPPATVTLITGDKVTVTPGPEGATPAVDVARAPGATGPVRVSTEGRDTYVYPDEALALIATGRLDRQLFNVTQLIAQGYDDAHTSELPLILTRTTGSAARRAATTLPGAETTLNLSSVNGEAVRARRSEATAFWSALTGDGRDGATSANSRGAATPEAGRASGVTAGEPTFAAGVHTVWLDGKAKATLADTTAQIGAPAVWAAGSTGKGIRVAVLDTGYDPSHPDLANRVVASRSFIPGDDIVDQDGHGTHTASTVAGTGAASGGTERGVAPDADLVIGKVLDDNGGGSISGIIAGMEWAARTEHARVINMSLGVSDWQTQDDPLSLALNQLSAETGALFVVSAGNSGQGSYTLGAPGTADAALTVGAVDNADQLATFSSAGPRMTDDGLKPDISAPGVEVLAARSQHMSWGEGYYRLESGTSMAAPHVAGAAVLLAEKHPEWSRQQIKDALMGTSTRTPDYNAYQAGTGRLNLAAAYHQDQVIATGSVDAGLVKWAPGTKRQPITRTITYTNTTNSPLTLELSVDGGASPAGTFTAAAERVTVPAGGSSTVDVVVDPEGLAPGQYTAQVTARYAAGQVHTAVGVSVESEKHELTVHLKDRAGRPLDAEVEIVDTDGVSSWMWSRNGTLTSRLVPGSYTVVAAAEVEGLHGPHSLGLAILTAPEVDLTTDRVVELDASKARQVKVATAKPTTVTDSRVDIYRSWNQSEPAPGDWSALRETIWPGSVHDSLWALPTKSAPKKGTFVLTTRFRAEQTPLTVSYSGHRLDNLLVQPGSRPLPDGTSRLDAVFAGTGTKAEYAGLSARGRAVVVRASDAVAPSELAAAAQAAGAALLLVVNDQNGLRGDWYGNADGVTSGPVPVASANLDEGEALIKKITAAGKKRVQLTVEAHPAPRYLYDLVDFHVGRIPQDPSAKTDPRDLARIDLTFARPPAGKALSEYRRDFPPYEWSFGRELSAKPVTPGPRTDWVSAGAGIKWQQRADIADWTLSQTEEITYRPGSVQQDRWFGPITRPRLLTNNIPGRGVDWMAATIQGFGDAGAAHDGGASMPQKITFFQGDRLLSELNGRPTFYADQLAPETLPYRLVVETKGDPAFGPYSTTTHTEWRFSSGAATSDVNAVPLVQLDYGTEVDLDGRAKRRSDFTVTPVVVGSTAAKDAISSVELEISYDDGVTWQRQALKEKKGDWRTTLTAPRQADFVSIRVTATQRNGGGVTQTVIRAFGLN</sequence>
<evidence type="ECO:0000256" key="4">
    <source>
        <dbReference type="ARBA" id="ARBA00022825"/>
    </source>
</evidence>
<dbReference type="PIRSF" id="PIRSF037852">
    <property type="entry name" value="Subtilisin_rel_SAV5721"/>
    <property type="match status" value="1"/>
</dbReference>